<gene>
    <name evidence="2" type="ordered locus">Ppha_0102</name>
</gene>
<keyword evidence="3" id="KW-1185">Reference proteome</keyword>
<organism evidence="2 3">
    <name type="scientific">Pelodictyon phaeoclathratiforme (strain DSM 5477 / BU-1)</name>
    <dbReference type="NCBI Taxonomy" id="324925"/>
    <lineage>
        <taxon>Bacteria</taxon>
        <taxon>Pseudomonadati</taxon>
        <taxon>Chlorobiota</taxon>
        <taxon>Chlorobiia</taxon>
        <taxon>Chlorobiales</taxon>
        <taxon>Chlorobiaceae</taxon>
        <taxon>Chlorobium/Pelodictyon group</taxon>
        <taxon>Pelodictyon</taxon>
    </lineage>
</organism>
<sequence precursor="true">MNYVVRIPVCTFLLLCLFSIADAGAASPENRKNTGVYLNEISAATGYCRGELKKEHENFAVYPLLARIGFNINSLAGIDGSRNTLQLGVEPFVNIVAASDHGVETGLGVGLRYYHNCFVPFDLFIEASAAPIFLSIASIEQGNPGFNFLLQSGVGFQYKLSARNAFFAGYRFRHISNGGLVAASNSGINSDAIIAGLSWLY</sequence>
<dbReference type="InterPro" id="IPR018550">
    <property type="entry name" value="Lipid-A_deacylase-rel"/>
</dbReference>
<reference evidence="2 3" key="1">
    <citation type="submission" date="2008-06" db="EMBL/GenBank/DDBJ databases">
        <title>Complete sequence of Pelodictyon phaeoclathratiforme BU-1.</title>
        <authorList>
            <consortium name="US DOE Joint Genome Institute"/>
            <person name="Lucas S."/>
            <person name="Copeland A."/>
            <person name="Lapidus A."/>
            <person name="Glavina del Rio T."/>
            <person name="Dalin E."/>
            <person name="Tice H."/>
            <person name="Bruce D."/>
            <person name="Goodwin L."/>
            <person name="Pitluck S."/>
            <person name="Schmutz J."/>
            <person name="Larimer F."/>
            <person name="Land M."/>
            <person name="Hauser L."/>
            <person name="Kyrpides N."/>
            <person name="Mikhailova N."/>
            <person name="Liu Z."/>
            <person name="Li T."/>
            <person name="Zhao F."/>
            <person name="Overmann J."/>
            <person name="Bryant D.A."/>
            <person name="Richardson P."/>
        </authorList>
    </citation>
    <scope>NUCLEOTIDE SEQUENCE [LARGE SCALE GENOMIC DNA]</scope>
    <source>
        <strain evidence="3">DSM 5477 / BU-1</strain>
    </source>
</reference>
<dbReference type="OrthoDB" id="9797122at2"/>
<dbReference type="InterPro" id="IPR011250">
    <property type="entry name" value="OMP/PagP_B-barrel"/>
</dbReference>
<accession>B4SAT9</accession>
<name>B4SAT9_PELPB</name>
<dbReference type="Gene3D" id="2.40.160.20">
    <property type="match status" value="1"/>
</dbReference>
<keyword evidence="1" id="KW-0732">Signal</keyword>
<evidence type="ECO:0008006" key="4">
    <source>
        <dbReference type="Google" id="ProtNLM"/>
    </source>
</evidence>
<proteinExistence type="predicted"/>
<protein>
    <recommendedName>
        <fullName evidence="4">Lipid A 3-O-deacylase-related protein</fullName>
    </recommendedName>
</protein>
<dbReference type="eggNOG" id="COG3637">
    <property type="taxonomic scope" value="Bacteria"/>
</dbReference>
<dbReference type="SUPFAM" id="SSF56925">
    <property type="entry name" value="OMPA-like"/>
    <property type="match status" value="1"/>
</dbReference>
<dbReference type="AlphaFoldDB" id="B4SAT9"/>
<dbReference type="EMBL" id="CP001110">
    <property type="protein sequence ID" value="ACF42458.1"/>
    <property type="molecule type" value="Genomic_DNA"/>
</dbReference>
<evidence type="ECO:0000313" key="2">
    <source>
        <dbReference type="EMBL" id="ACF42458.1"/>
    </source>
</evidence>
<dbReference type="Pfam" id="PF09411">
    <property type="entry name" value="PagL"/>
    <property type="match status" value="1"/>
</dbReference>
<evidence type="ECO:0000256" key="1">
    <source>
        <dbReference type="SAM" id="SignalP"/>
    </source>
</evidence>
<dbReference type="KEGG" id="pph:Ppha_0102"/>
<dbReference type="Proteomes" id="UP000002724">
    <property type="component" value="Chromosome"/>
</dbReference>
<feature type="chain" id="PRO_5002823106" description="Lipid A 3-O-deacylase-related protein" evidence="1">
    <location>
        <begin position="26"/>
        <end position="201"/>
    </location>
</feature>
<dbReference type="RefSeq" id="WP_012506956.1">
    <property type="nucleotide sequence ID" value="NC_011060.1"/>
</dbReference>
<dbReference type="STRING" id="324925.Ppha_0102"/>
<dbReference type="HOGENOM" id="CLU_118029_0_0_10"/>
<evidence type="ECO:0000313" key="3">
    <source>
        <dbReference type="Proteomes" id="UP000002724"/>
    </source>
</evidence>
<feature type="signal peptide" evidence="1">
    <location>
        <begin position="1"/>
        <end position="25"/>
    </location>
</feature>